<dbReference type="Proteomes" id="UP000596276">
    <property type="component" value="Chromosome 7"/>
</dbReference>
<evidence type="ECO:0008006" key="3">
    <source>
        <dbReference type="Google" id="ProtNLM"/>
    </source>
</evidence>
<dbReference type="VEuPathDB" id="FungiDB:AFLA_007533"/>
<evidence type="ECO:0000313" key="2">
    <source>
        <dbReference type="Proteomes" id="UP000596276"/>
    </source>
</evidence>
<sequence length="187" mass="20418">MADPISVIGTVAAVLQLAQSACKAALELYNSCSVVQNAPQEIISISRDVHAFYMTISNLESSPRSDEVATVVSRDVQIMTTLETLKIPIENCSKACEAIMEKLIPHFRIDSSSQVLATADLTEGTSQIQRRRFSRGNMKWCFERKEISALGADLEQKKATIMTAIVIAQSFVSFDPVVCGECAHMSA</sequence>
<keyword evidence="2" id="KW-1185">Reference proteome</keyword>
<protein>
    <recommendedName>
        <fullName evidence="3">Fungal N-terminal domain-containing protein</fullName>
    </recommendedName>
</protein>
<reference evidence="2" key="1">
    <citation type="journal article" date="2021" name="G3 (Bethesda)">
        <title>Chromosome assembled and annotated genome sequence of Aspergillus flavus NRRL 3357.</title>
        <authorList>
            <person name="Skerker J.M."/>
            <person name="Pianalto K.M."/>
            <person name="Mondo S.J."/>
            <person name="Yang K."/>
            <person name="Arkin A.P."/>
            <person name="Keller N.P."/>
            <person name="Grigoriev I.V."/>
            <person name="Louise Glass N.L."/>
        </authorList>
    </citation>
    <scope>NUCLEOTIDE SEQUENCE [LARGE SCALE GENOMIC DNA]</scope>
    <source>
        <strain evidence="2">ATCC 200026 / FGSC A1120 / IAM 13836 / NRRL 3357 / JCM 12722 / SRRC 167</strain>
    </source>
</reference>
<gene>
    <name evidence="1" type="ORF">F9C07_2143584</name>
</gene>
<dbReference type="EMBL" id="CP044617">
    <property type="protein sequence ID" value="QRD91258.1"/>
    <property type="molecule type" value="Genomic_DNA"/>
</dbReference>
<dbReference type="VEuPathDB" id="FungiDB:F9C07_2143584"/>
<name>A0A7U2R053_ASPFN</name>
<organism evidence="1 2">
    <name type="scientific">Aspergillus flavus (strain ATCC 200026 / FGSC A1120 / IAM 13836 / NRRL 3357 / JCM 12722 / SRRC 167)</name>
    <dbReference type="NCBI Taxonomy" id="332952"/>
    <lineage>
        <taxon>Eukaryota</taxon>
        <taxon>Fungi</taxon>
        <taxon>Dikarya</taxon>
        <taxon>Ascomycota</taxon>
        <taxon>Pezizomycotina</taxon>
        <taxon>Eurotiomycetes</taxon>
        <taxon>Eurotiomycetidae</taxon>
        <taxon>Eurotiales</taxon>
        <taxon>Aspergillaceae</taxon>
        <taxon>Aspergillus</taxon>
        <taxon>Aspergillus subgen. Circumdati</taxon>
    </lineage>
</organism>
<evidence type="ECO:0000313" key="1">
    <source>
        <dbReference type="EMBL" id="QRD91258.1"/>
    </source>
</evidence>
<dbReference type="AlphaFoldDB" id="A0A7U2R053"/>
<accession>A0A7U2R053</accession>
<proteinExistence type="predicted"/>